<feature type="compositionally biased region" description="Polar residues" evidence="1">
    <location>
        <begin position="208"/>
        <end position="217"/>
    </location>
</feature>
<accession>A0A3G5AFK6</accession>
<name>A0A3G5AFK6_9VIRU</name>
<evidence type="ECO:0000313" key="2">
    <source>
        <dbReference type="EMBL" id="AYV85996.1"/>
    </source>
</evidence>
<organism evidence="2">
    <name type="scientific">Solivirus sp</name>
    <dbReference type="NCBI Taxonomy" id="2487772"/>
    <lineage>
        <taxon>Viruses</taxon>
        <taxon>Pithoviruses</taxon>
    </lineage>
</organism>
<protein>
    <submittedName>
        <fullName evidence="2">Uncharacterized protein</fullName>
    </submittedName>
</protein>
<feature type="compositionally biased region" description="Acidic residues" evidence="1">
    <location>
        <begin position="197"/>
        <end position="207"/>
    </location>
</feature>
<proteinExistence type="predicted"/>
<feature type="region of interest" description="Disordered" evidence="1">
    <location>
        <begin position="195"/>
        <end position="227"/>
    </location>
</feature>
<feature type="compositionally biased region" description="Acidic residues" evidence="1">
    <location>
        <begin position="218"/>
        <end position="227"/>
    </location>
</feature>
<sequence>MFASPSFERLESDRFSVLSIEFRYELAPILIFNLPSTILVQISGIYLSSEIFCYFNPLLMNKKGREKVRFYDTDKREFVDTFPCLTVQSSLLQDVYESLSKQSIFYPSGATGHIISYETYQVYPAIEGQLQMFDILNKLRRSHPSNFNPSIVFPQATSSVLPVFDDSNLHAATAQLAQGMQYLYSTLAANAGLMEGGEVEEEGDDEQQTSSHASSSTIEDEGEEEEN</sequence>
<reference evidence="2" key="1">
    <citation type="submission" date="2018-10" db="EMBL/GenBank/DDBJ databases">
        <title>Hidden diversity of soil giant viruses.</title>
        <authorList>
            <person name="Schulz F."/>
            <person name="Alteio L."/>
            <person name="Goudeau D."/>
            <person name="Ryan E.M."/>
            <person name="Malmstrom R.R."/>
            <person name="Blanchard J."/>
            <person name="Woyke T."/>
        </authorList>
    </citation>
    <scope>NUCLEOTIDE SEQUENCE</scope>
    <source>
        <strain evidence="2">SOV1</strain>
    </source>
</reference>
<evidence type="ECO:0000256" key="1">
    <source>
        <dbReference type="SAM" id="MobiDB-lite"/>
    </source>
</evidence>
<gene>
    <name evidence="2" type="ORF">Solivirus2_67</name>
</gene>
<dbReference type="EMBL" id="MK072490">
    <property type="protein sequence ID" value="AYV85996.1"/>
    <property type="molecule type" value="Genomic_DNA"/>
</dbReference>